<dbReference type="Proteomes" id="UP000481807">
    <property type="component" value="Unassembled WGS sequence"/>
</dbReference>
<dbReference type="GO" id="GO:0006310">
    <property type="term" value="P:DNA recombination"/>
    <property type="evidence" value="ECO:0007669"/>
    <property type="project" value="InterPro"/>
</dbReference>
<sequence length="151" mass="17584">MKATKKECKHLSEWKYIIELPPMATPRPQSRRLKDGRTITYYSTQYTEYMDNVQKMLVEDGAYNENFYNVLNAEMGVRAEIIFYVQAPKSQKKIKNVMRTSAPDIDNLVKACLDSIFRGLEVKDSRVCMLATAKFQELHRPRTEVRLIGVE</sequence>
<protein>
    <submittedName>
        <fullName evidence="1">RusA family crossover junction endodeoxyribonuclease</fullName>
    </submittedName>
</protein>
<evidence type="ECO:0000313" key="1">
    <source>
        <dbReference type="EMBL" id="NBH31813.1"/>
    </source>
</evidence>
<dbReference type="EMBL" id="QXWP01000015">
    <property type="protein sequence ID" value="NBH31813.1"/>
    <property type="molecule type" value="Genomic_DNA"/>
</dbReference>
<reference evidence="1 2" key="1">
    <citation type="submission" date="2018-08" db="EMBL/GenBank/DDBJ databases">
        <title>Murine metabolic-syndrome-specific gut microbial biobank.</title>
        <authorList>
            <person name="Liu C."/>
        </authorList>
    </citation>
    <scope>NUCLEOTIDE SEQUENCE [LARGE SCALE GENOMIC DNA]</scope>
    <source>
        <strain evidence="1 2">1XD21-27</strain>
    </source>
</reference>
<proteinExistence type="predicted"/>
<name>A0AB36BKA1_STAWA</name>
<dbReference type="InterPro" id="IPR036614">
    <property type="entry name" value="RusA-like_sf"/>
</dbReference>
<evidence type="ECO:0000313" key="2">
    <source>
        <dbReference type="Proteomes" id="UP000481807"/>
    </source>
</evidence>
<dbReference type="GO" id="GO:0000287">
    <property type="term" value="F:magnesium ion binding"/>
    <property type="evidence" value="ECO:0007669"/>
    <property type="project" value="InterPro"/>
</dbReference>
<gene>
    <name evidence="1" type="ORF">D3Z30_12805</name>
</gene>
<dbReference type="SUPFAM" id="SSF103084">
    <property type="entry name" value="Holliday junction resolvase RusA"/>
    <property type="match status" value="1"/>
</dbReference>
<organism evidence="1 2">
    <name type="scientific">Staphylococcus warneri</name>
    <dbReference type="NCBI Taxonomy" id="1292"/>
    <lineage>
        <taxon>Bacteria</taxon>
        <taxon>Bacillati</taxon>
        <taxon>Bacillota</taxon>
        <taxon>Bacilli</taxon>
        <taxon>Bacillales</taxon>
        <taxon>Staphylococcaceae</taxon>
        <taxon>Staphylococcus</taxon>
    </lineage>
</organism>
<dbReference type="InterPro" id="IPR008822">
    <property type="entry name" value="Endonuclease_RusA-like"/>
</dbReference>
<dbReference type="Pfam" id="PF05866">
    <property type="entry name" value="RusA"/>
    <property type="match status" value="1"/>
</dbReference>
<comment type="caution">
    <text evidence="1">The sequence shown here is derived from an EMBL/GenBank/DDBJ whole genome shotgun (WGS) entry which is preliminary data.</text>
</comment>
<dbReference type="GO" id="GO:0006281">
    <property type="term" value="P:DNA repair"/>
    <property type="evidence" value="ECO:0007669"/>
    <property type="project" value="InterPro"/>
</dbReference>
<dbReference type="AlphaFoldDB" id="A0AB36BKA1"/>
<accession>A0AB36BKA1</accession>
<dbReference type="Gene3D" id="3.30.1330.70">
    <property type="entry name" value="Holliday junction resolvase RusA"/>
    <property type="match status" value="1"/>
</dbReference>